<keyword evidence="6" id="KW-0732">Signal</keyword>
<dbReference type="Gene3D" id="2.170.130.10">
    <property type="entry name" value="TonB-dependent receptor, plug domain"/>
    <property type="match status" value="1"/>
</dbReference>
<evidence type="ECO:0000256" key="4">
    <source>
        <dbReference type="ARBA" id="ARBA00023237"/>
    </source>
</evidence>
<accession>A0A7X3FZT8</accession>
<keyword evidence="10" id="KW-1185">Reference proteome</keyword>
<comment type="similarity">
    <text evidence="2 5">Belongs to the TonB-dependent receptor family.</text>
</comment>
<evidence type="ECO:0000256" key="2">
    <source>
        <dbReference type="ARBA" id="ARBA00009810"/>
    </source>
</evidence>
<dbReference type="InterPro" id="IPR000531">
    <property type="entry name" value="Beta-barrel_TonB"/>
</dbReference>
<dbReference type="InterPro" id="IPR037066">
    <property type="entry name" value="Plug_dom_sf"/>
</dbReference>
<dbReference type="InterPro" id="IPR012910">
    <property type="entry name" value="Plug_dom"/>
</dbReference>
<evidence type="ECO:0000256" key="1">
    <source>
        <dbReference type="ARBA" id="ARBA00004442"/>
    </source>
</evidence>
<comment type="caution">
    <text evidence="9">The sequence shown here is derived from an EMBL/GenBank/DDBJ whole genome shotgun (WGS) entry which is preliminary data.</text>
</comment>
<proteinExistence type="inferred from homology"/>
<keyword evidence="5" id="KW-0798">TonB box</keyword>
<protein>
    <submittedName>
        <fullName evidence="9">TonB-dependent receptor</fullName>
    </submittedName>
</protein>
<evidence type="ECO:0000256" key="6">
    <source>
        <dbReference type="SAM" id="SignalP"/>
    </source>
</evidence>
<name>A0A7X3FZT8_9BURK</name>
<dbReference type="PANTHER" id="PTHR40980:SF3">
    <property type="entry name" value="TONB-DEPENDENT RECEPTOR-LIKE BETA-BARREL DOMAIN-CONTAINING PROTEIN"/>
    <property type="match status" value="1"/>
</dbReference>
<feature type="domain" description="TonB-dependent receptor plug" evidence="8">
    <location>
        <begin position="59"/>
        <end position="176"/>
    </location>
</feature>
<keyword evidence="9" id="KW-0675">Receptor</keyword>
<dbReference type="PANTHER" id="PTHR40980">
    <property type="entry name" value="PLUG DOMAIN-CONTAINING PROTEIN"/>
    <property type="match status" value="1"/>
</dbReference>
<organism evidence="9 10">
    <name type="scientific">Massilia cellulosiltytica</name>
    <dbReference type="NCBI Taxonomy" id="2683234"/>
    <lineage>
        <taxon>Bacteria</taxon>
        <taxon>Pseudomonadati</taxon>
        <taxon>Pseudomonadota</taxon>
        <taxon>Betaproteobacteria</taxon>
        <taxon>Burkholderiales</taxon>
        <taxon>Oxalobacteraceae</taxon>
        <taxon>Telluria group</taxon>
        <taxon>Massilia</taxon>
    </lineage>
</organism>
<evidence type="ECO:0000256" key="3">
    <source>
        <dbReference type="ARBA" id="ARBA00023136"/>
    </source>
</evidence>
<evidence type="ECO:0000259" key="7">
    <source>
        <dbReference type="Pfam" id="PF00593"/>
    </source>
</evidence>
<evidence type="ECO:0000256" key="5">
    <source>
        <dbReference type="RuleBase" id="RU003357"/>
    </source>
</evidence>
<dbReference type="Proteomes" id="UP000443353">
    <property type="component" value="Unassembled WGS sequence"/>
</dbReference>
<sequence>MKQFQRTAIATGAAQFVLMASGAMFAHGAYAADAVKKDEATTVVVVGQRAALESAAARKRTADEIIDSVVADDIGKLPDKSVTEVLQRMPGVTIDRILGRADPLQGVGEDNRFAAEGSGVSIRGLSYVRSELNGRDSFSANGGRALSFEDVPPELLAGIDVYKNPSAERIEGAIGGLVDLRTAMPFDFKGFKGGVTAEATRSQQRGTTAPAFSGMLSNRWNTSLGQVGALIDVSRSKVATRSNGMGVGHYFPRIDAVVGDTSGQERWVPPGVNWNTGDYDRTREGVYGALQWKKGDWVSGLTYFRTKYKLATAENQQFMQVNPRNVMVSDATFDSHGALLTGTLTDPQDKGLLIGSNARSVGRESATTDIAWNTKWKASEQLSFDLDLQHTRSTTEGWDNLVALNAYMAKQVVDLRGDIPQVTFDASDRAFLSDVANYNWDSTQQHRDVAFATQNALKLDGKYTFDHPILQDLRFGFRQTERNSLTQANTPNSQWTGLGASWAVGPATWQPLSSMISLGDPRFNKFNTTQPFRGFFNGKTSVPALVVPTQGLTGSGSPPPGFFTLHEFVQAVCKPDHLSDDICNWKPAPFGDPIARNKQGERTQSIYGQLRFGFDNLRFPVDGNVGVRVVRTKEMAEGYTLLDATKPEDAASGVPMFAAMSNKQNFDNTYTNTLPTLNLRMKASDELQFRFAASQGMSRPDFYKMQAYTTLSVSPKRDPDPTDPNKQILRTIDYTGSANGNTQLKPTRSNNLDLTAEYYFGKGNSLTLALFNKKLKDIVIDRTTLVPIKDVTGRSHDFLLTSPVNGARGRVSGLELGYQQYFDMLPGLLSGFGVSANYTYINSKLDVGLPGNRTWCTPTTPETTIIGALGGCDTDGRYLSGDLPVMGLSKNAYNLALLYDKGPVSARLAYSWRSAAMTAIHTWGTYDTSGISMNPDDPKFNQGYSANYVLPAWAGAYGQLDMGIQFKATDNLTVNFDASNLTDALYKSYNQQGIGMKLYGVNYTGRRFTVSARYAF</sequence>
<evidence type="ECO:0000259" key="8">
    <source>
        <dbReference type="Pfam" id="PF07715"/>
    </source>
</evidence>
<dbReference type="Pfam" id="PF07715">
    <property type="entry name" value="Plug"/>
    <property type="match status" value="1"/>
</dbReference>
<reference evidence="9 10" key="1">
    <citation type="submission" date="2019-12" db="EMBL/GenBank/DDBJ databases">
        <authorList>
            <person name="Li C."/>
            <person name="Zhao J."/>
        </authorList>
    </citation>
    <scope>NUCLEOTIDE SEQUENCE [LARGE SCALE GENOMIC DNA]</scope>
    <source>
        <strain evidence="9 10">NEAU-DD11</strain>
    </source>
</reference>
<gene>
    <name evidence="9" type="ORF">GPY61_12855</name>
</gene>
<dbReference type="AlphaFoldDB" id="A0A7X3FZT8"/>
<dbReference type="Gene3D" id="2.40.170.20">
    <property type="entry name" value="TonB-dependent receptor, beta-barrel domain"/>
    <property type="match status" value="1"/>
</dbReference>
<dbReference type="NCBIfam" id="TIGR01782">
    <property type="entry name" value="TonB-Xanth-Caul"/>
    <property type="match status" value="1"/>
</dbReference>
<evidence type="ECO:0000313" key="10">
    <source>
        <dbReference type="Proteomes" id="UP000443353"/>
    </source>
</evidence>
<feature type="signal peptide" evidence="6">
    <location>
        <begin position="1"/>
        <end position="31"/>
    </location>
</feature>
<dbReference type="SUPFAM" id="SSF56935">
    <property type="entry name" value="Porins"/>
    <property type="match status" value="1"/>
</dbReference>
<dbReference type="EMBL" id="WSES01000003">
    <property type="protein sequence ID" value="MVW60820.1"/>
    <property type="molecule type" value="Genomic_DNA"/>
</dbReference>
<dbReference type="RefSeq" id="WP_160408963.1">
    <property type="nucleotide sequence ID" value="NZ_WSES01000003.1"/>
</dbReference>
<dbReference type="InterPro" id="IPR010104">
    <property type="entry name" value="TonB_rcpt_bac"/>
</dbReference>
<dbReference type="GO" id="GO:0009279">
    <property type="term" value="C:cell outer membrane"/>
    <property type="evidence" value="ECO:0007669"/>
    <property type="project" value="UniProtKB-SubCell"/>
</dbReference>
<keyword evidence="4" id="KW-0998">Cell outer membrane</keyword>
<dbReference type="InterPro" id="IPR036942">
    <property type="entry name" value="Beta-barrel_TonB_sf"/>
</dbReference>
<dbReference type="Pfam" id="PF00593">
    <property type="entry name" value="TonB_dep_Rec_b-barrel"/>
    <property type="match status" value="1"/>
</dbReference>
<keyword evidence="3 5" id="KW-0472">Membrane</keyword>
<feature type="chain" id="PRO_5031541461" evidence="6">
    <location>
        <begin position="32"/>
        <end position="1016"/>
    </location>
</feature>
<comment type="subcellular location">
    <subcellularLocation>
        <location evidence="1 5">Cell outer membrane</location>
    </subcellularLocation>
</comment>
<evidence type="ECO:0000313" key="9">
    <source>
        <dbReference type="EMBL" id="MVW60820.1"/>
    </source>
</evidence>
<feature type="domain" description="TonB-dependent receptor-like beta-barrel" evidence="7">
    <location>
        <begin position="434"/>
        <end position="981"/>
    </location>
</feature>